<sequence>MSSRLECKNLTKDYGNVMALSDVNLTLESGRIVGLLGPNGSGKTTLIKLANGLLQPTSGEILLNGLKPGPETKAFVSYLPDANYLPDWMNVEALVGMFDDFYADFDRKKAEEMLKQLNLREKDRLKTLSKGNKEKVQLILAMSRNAEIYFLDEPIGGVDPAARDYILNTIIRNYSEDALVVMSTHLISDIERVLDEAVFINRGNIVFHRSVDEIRETEHKSVDELFREVFRC</sequence>
<reference evidence="5 7" key="1">
    <citation type="submission" date="2015-09" db="EMBL/GenBank/DDBJ databases">
        <authorList>
            <consortium name="Pathogen Informatics"/>
        </authorList>
    </citation>
    <scope>NUCLEOTIDE SEQUENCE [LARGE SCALE GENOMIC DNA]</scope>
    <source>
        <strain evidence="5 7">2789STDY5608891</strain>
    </source>
</reference>
<dbReference type="GO" id="GO:0016887">
    <property type="term" value="F:ATP hydrolysis activity"/>
    <property type="evidence" value="ECO:0007669"/>
    <property type="project" value="InterPro"/>
</dbReference>
<dbReference type="STRING" id="39490.ERS852448_01830"/>
<reference evidence="6 8" key="2">
    <citation type="journal article" date="2019" name="Nat. Med.">
        <title>A library of human gut bacterial isolates paired with longitudinal multiomics data enables mechanistic microbiome research.</title>
        <authorList>
            <person name="Poyet M."/>
            <person name="Groussin M."/>
            <person name="Gibbons S.M."/>
            <person name="Avila-Pacheco J."/>
            <person name="Jiang X."/>
            <person name="Kearney S.M."/>
            <person name="Perrotta A.R."/>
            <person name="Berdy B."/>
            <person name="Zhao S."/>
            <person name="Lieberman T.D."/>
            <person name="Swanson P.K."/>
            <person name="Smith M."/>
            <person name="Roesemann S."/>
            <person name="Alexander J.E."/>
            <person name="Rich S.A."/>
            <person name="Livny J."/>
            <person name="Vlamakis H."/>
            <person name="Clish C."/>
            <person name="Bullock K."/>
            <person name="Deik A."/>
            <person name="Scott J."/>
            <person name="Pierce K.A."/>
            <person name="Xavier R.J."/>
            <person name="Alm E.J."/>
        </authorList>
    </citation>
    <scope>NUCLEOTIDE SEQUENCE [LARGE SCALE GENOMIC DNA]</scope>
    <source>
        <strain evidence="6 8">BIOML-A3</strain>
    </source>
</reference>
<dbReference type="GeneID" id="97392585"/>
<dbReference type="AlphaFoldDB" id="A0A173U3N1"/>
<accession>A0A173U3N1</accession>
<evidence type="ECO:0000313" key="8">
    <source>
        <dbReference type="Proteomes" id="UP000431304"/>
    </source>
</evidence>
<keyword evidence="2" id="KW-0547">Nucleotide-binding</keyword>
<protein>
    <submittedName>
        <fullName evidence="5">ABC-type transporter ATP-binding protein EcsA</fullName>
    </submittedName>
    <submittedName>
        <fullName evidence="6">ATP-binding cassette domain-containing protein</fullName>
    </submittedName>
</protein>
<keyword evidence="3 5" id="KW-0067">ATP-binding</keyword>
<evidence type="ECO:0000256" key="2">
    <source>
        <dbReference type="ARBA" id="ARBA00022741"/>
    </source>
</evidence>
<dbReference type="InterPro" id="IPR051782">
    <property type="entry name" value="ABC_Transporter_VariousFunc"/>
</dbReference>
<dbReference type="Proteomes" id="UP000095492">
    <property type="component" value="Unassembled WGS sequence"/>
</dbReference>
<evidence type="ECO:0000259" key="4">
    <source>
        <dbReference type="PROSITE" id="PS50893"/>
    </source>
</evidence>
<evidence type="ECO:0000256" key="3">
    <source>
        <dbReference type="ARBA" id="ARBA00022840"/>
    </source>
</evidence>
<dbReference type="PANTHER" id="PTHR42939">
    <property type="entry name" value="ABC TRANSPORTER ATP-BINDING PROTEIN ALBC-RELATED"/>
    <property type="match status" value="1"/>
</dbReference>
<dbReference type="InterPro" id="IPR003439">
    <property type="entry name" value="ABC_transporter-like_ATP-bd"/>
</dbReference>
<gene>
    <name evidence="5" type="primary">ecsA_2</name>
    <name evidence="5" type="ORF">ERS852448_01830</name>
    <name evidence="6" type="ORF">GKE72_05005</name>
</gene>
<dbReference type="PROSITE" id="PS50893">
    <property type="entry name" value="ABC_TRANSPORTER_2"/>
    <property type="match status" value="1"/>
</dbReference>
<dbReference type="RefSeq" id="WP_022035582.1">
    <property type="nucleotide sequence ID" value="NZ_CAXUGT010000016.1"/>
</dbReference>
<keyword evidence="1" id="KW-0813">Transport</keyword>
<dbReference type="Pfam" id="PF00005">
    <property type="entry name" value="ABC_tran"/>
    <property type="match status" value="1"/>
</dbReference>
<dbReference type="CDD" id="cd03230">
    <property type="entry name" value="ABC_DR_subfamily_A"/>
    <property type="match status" value="1"/>
</dbReference>
<dbReference type="Gene3D" id="3.40.50.300">
    <property type="entry name" value="P-loop containing nucleotide triphosphate hydrolases"/>
    <property type="match status" value="1"/>
</dbReference>
<dbReference type="EMBL" id="CYYA01000011">
    <property type="protein sequence ID" value="CUN09090.1"/>
    <property type="molecule type" value="Genomic_DNA"/>
</dbReference>
<dbReference type="OrthoDB" id="9804819at2"/>
<evidence type="ECO:0000313" key="5">
    <source>
        <dbReference type="EMBL" id="CUN09090.1"/>
    </source>
</evidence>
<dbReference type="GO" id="GO:0005524">
    <property type="term" value="F:ATP binding"/>
    <property type="evidence" value="ECO:0007669"/>
    <property type="project" value="UniProtKB-KW"/>
</dbReference>
<organism evidence="5 7">
    <name type="scientific">Eubacterium ramulus</name>
    <dbReference type="NCBI Taxonomy" id="39490"/>
    <lineage>
        <taxon>Bacteria</taxon>
        <taxon>Bacillati</taxon>
        <taxon>Bacillota</taxon>
        <taxon>Clostridia</taxon>
        <taxon>Eubacteriales</taxon>
        <taxon>Eubacteriaceae</taxon>
        <taxon>Eubacterium</taxon>
    </lineage>
</organism>
<dbReference type="Proteomes" id="UP000431304">
    <property type="component" value="Unassembled WGS sequence"/>
</dbReference>
<evidence type="ECO:0000256" key="1">
    <source>
        <dbReference type="ARBA" id="ARBA00022448"/>
    </source>
</evidence>
<dbReference type="InterPro" id="IPR027417">
    <property type="entry name" value="P-loop_NTPase"/>
</dbReference>
<dbReference type="EMBL" id="WKRA01000006">
    <property type="protein sequence ID" value="MSD15436.1"/>
    <property type="molecule type" value="Genomic_DNA"/>
</dbReference>
<feature type="domain" description="ABC transporter" evidence="4">
    <location>
        <begin position="5"/>
        <end position="227"/>
    </location>
</feature>
<proteinExistence type="predicted"/>
<evidence type="ECO:0000313" key="7">
    <source>
        <dbReference type="Proteomes" id="UP000095492"/>
    </source>
</evidence>
<dbReference type="PANTHER" id="PTHR42939:SF1">
    <property type="entry name" value="ABC TRANSPORTER ATP-BINDING PROTEIN ALBC-RELATED"/>
    <property type="match status" value="1"/>
</dbReference>
<name>A0A173U3N1_EUBRA</name>
<evidence type="ECO:0000313" key="6">
    <source>
        <dbReference type="EMBL" id="MSD15436.1"/>
    </source>
</evidence>
<dbReference type="SUPFAM" id="SSF52540">
    <property type="entry name" value="P-loop containing nucleoside triphosphate hydrolases"/>
    <property type="match status" value="1"/>
</dbReference>
<dbReference type="SMART" id="SM00382">
    <property type="entry name" value="AAA"/>
    <property type="match status" value="1"/>
</dbReference>
<dbReference type="InterPro" id="IPR003593">
    <property type="entry name" value="AAA+_ATPase"/>
</dbReference>